<dbReference type="AlphaFoldDB" id="A0A810BI83"/>
<dbReference type="EMBL" id="AP023097">
    <property type="protein sequence ID" value="BCE75704.1"/>
    <property type="molecule type" value="Genomic_DNA"/>
</dbReference>
<feature type="region of interest" description="Disordered" evidence="1">
    <location>
        <begin position="1"/>
        <end position="30"/>
    </location>
</feature>
<evidence type="ECO:0000256" key="1">
    <source>
        <dbReference type="SAM" id="MobiDB-lite"/>
    </source>
</evidence>
<sequence>MTRDKKLPDSSDVDAVADRNAEPKPTTAQVHAYSRSISLEPYPRLRDRYWIVIDDLPGFPILASKLLSWKKLRKAVKRQIGVNFPEEAPPNWHDLVSAAPVTKGGAS</sequence>
<protein>
    <submittedName>
        <fullName evidence="2">Uncharacterized protein</fullName>
    </submittedName>
</protein>
<proteinExistence type="predicted"/>
<evidence type="ECO:0000313" key="2">
    <source>
        <dbReference type="EMBL" id="BCE75704.1"/>
    </source>
</evidence>
<organism evidence="2">
    <name type="scientific">Bradyrhizobium diazoefficiens</name>
    <dbReference type="NCBI Taxonomy" id="1355477"/>
    <lineage>
        <taxon>Bacteria</taxon>
        <taxon>Pseudomonadati</taxon>
        <taxon>Pseudomonadota</taxon>
        <taxon>Alphaproteobacteria</taxon>
        <taxon>Hyphomicrobiales</taxon>
        <taxon>Nitrobacteraceae</taxon>
        <taxon>Bradyrhizobium</taxon>
    </lineage>
</organism>
<reference evidence="2" key="1">
    <citation type="submission" date="2020-05" db="EMBL/GenBank/DDBJ databases">
        <title>Complete genome sequence of Bradyrhizobium diazoefficiens XF8 isolated from soybean nodule.</title>
        <authorList>
            <person name="Noda R."/>
            <person name="Kakizaki K."/>
            <person name="Minamisawa K."/>
        </authorList>
    </citation>
    <scope>NUCLEOTIDE SEQUENCE</scope>
    <source>
        <strain evidence="2">XF8</strain>
    </source>
</reference>
<name>A0A810BI83_9BRAD</name>
<gene>
    <name evidence="2" type="ORF">XF8B_58150</name>
</gene>
<accession>A0A810BI83</accession>